<feature type="signal peptide" evidence="2">
    <location>
        <begin position="1"/>
        <end position="24"/>
    </location>
</feature>
<dbReference type="PROSITE" id="PS51257">
    <property type="entry name" value="PROKAR_LIPOPROTEIN"/>
    <property type="match status" value="1"/>
</dbReference>
<dbReference type="SMART" id="SM00634">
    <property type="entry name" value="BID_1"/>
    <property type="match status" value="2"/>
</dbReference>
<evidence type="ECO:0000259" key="3">
    <source>
        <dbReference type="SMART" id="SM00634"/>
    </source>
</evidence>
<dbReference type="EMBL" id="AP026966">
    <property type="protein sequence ID" value="BDT57206.1"/>
    <property type="molecule type" value="Genomic_DNA"/>
</dbReference>
<dbReference type="Proteomes" id="UP001163336">
    <property type="component" value="Chromosome"/>
</dbReference>
<dbReference type="InterPro" id="IPR003344">
    <property type="entry name" value="Big_1_dom"/>
</dbReference>
<accession>A0ABM8C212</accession>
<gene>
    <name evidence="4" type="ORF">MasN3_07000</name>
</gene>
<reference evidence="4" key="1">
    <citation type="submission" date="2022-11" db="EMBL/GenBank/DDBJ databases">
        <title>Isolation and characterization of PLA-degrading bacterium Massilia sp. from Antarctic soil.</title>
        <authorList>
            <person name="Sato K."/>
            <person name="Gomez-Fuentes C."/>
            <person name="Ahmad S.A."/>
            <person name="Zulkharnain A."/>
        </authorList>
    </citation>
    <scope>NUCLEOTIDE SEQUENCE</scope>
    <source>
        <strain evidence="4">N-3</strain>
    </source>
</reference>
<protein>
    <recommendedName>
        <fullName evidence="3">Big-1 domain-containing protein</fullName>
    </recommendedName>
</protein>
<proteinExistence type="inferred from homology"/>
<evidence type="ECO:0000313" key="5">
    <source>
        <dbReference type="Proteomes" id="UP001163336"/>
    </source>
</evidence>
<evidence type="ECO:0000313" key="4">
    <source>
        <dbReference type="EMBL" id="BDT57206.1"/>
    </source>
</evidence>
<feature type="domain" description="Big-1" evidence="3">
    <location>
        <begin position="59"/>
        <end position="155"/>
    </location>
</feature>
<dbReference type="SUPFAM" id="SSF49373">
    <property type="entry name" value="Invasin/intimin cell-adhesion fragments"/>
    <property type="match status" value="2"/>
</dbReference>
<dbReference type="Gene3D" id="2.60.40.10">
    <property type="entry name" value="Immunoglobulins"/>
    <property type="match status" value="2"/>
</dbReference>
<evidence type="ECO:0000256" key="2">
    <source>
        <dbReference type="SAM" id="SignalP"/>
    </source>
</evidence>
<keyword evidence="5" id="KW-1185">Reference proteome</keyword>
<comment type="similarity">
    <text evidence="1">Belongs to the intimin/invasin family.</text>
</comment>
<organism evidence="4 5">
    <name type="scientific">Massilia varians</name>
    <dbReference type="NCBI Taxonomy" id="457921"/>
    <lineage>
        <taxon>Bacteria</taxon>
        <taxon>Pseudomonadati</taxon>
        <taxon>Pseudomonadota</taxon>
        <taxon>Betaproteobacteria</taxon>
        <taxon>Burkholderiales</taxon>
        <taxon>Oxalobacteraceae</taxon>
        <taxon>Telluria group</taxon>
        <taxon>Massilia</taxon>
    </lineage>
</organism>
<dbReference type="InterPro" id="IPR013783">
    <property type="entry name" value="Ig-like_fold"/>
</dbReference>
<dbReference type="InterPro" id="IPR008964">
    <property type="entry name" value="Invasin/intimin_cell_adhesion"/>
</dbReference>
<dbReference type="Pfam" id="PF02369">
    <property type="entry name" value="Big_1"/>
    <property type="match status" value="1"/>
</dbReference>
<name>A0ABM8C212_9BURK</name>
<dbReference type="RefSeq" id="WP_281912380.1">
    <property type="nucleotide sequence ID" value="NZ_AP026966.1"/>
</dbReference>
<feature type="chain" id="PRO_5046689402" description="Big-1 domain-containing protein" evidence="2">
    <location>
        <begin position="25"/>
        <end position="652"/>
    </location>
</feature>
<keyword evidence="2" id="KW-0732">Signal</keyword>
<sequence>MKEKNNYVRGSLALLLAAALSACGGGGGNPGVTSGGGSGSGGTGGTPGTPAVPAAPTVAVSFVNASGQASNSLSGATPLTVRALVRDQAGKPVPNALVSFATDPQLAVFSPTAGTSLTDANGVATVTLRAASLSAGGAGKVTATTAIAGTTITSEGNYSVGATALTFSTLRLSQSSISAYGSTEVSVDVLANGAPYTAQSVNVRFSSACATAGKATLAATTPTNQGKAMVVYRDQGCGNDDTITASADGVTTSVSETLKIAAPAAASVQFVSAAPMEKSIVIRGQGGISRTETATLRYRVFDIFDRPLVGQRVDFSVVPNGVVTLNKTSDTTDQNGEVITTVNSLDMATTFRIQATLPQTATATRPNISTLSDSIVVTTGLPVQRSLSLSTSVSNVEGWRDSGTNTPASVVSILLADQSGNPVADGTPIVFQTNLGAIGSSNKGGCTTVNGGCSVDFRVQEPRVAQPNTPATPCNTLPGGSSDSLRPGLATICASTTDGTNTQFGKTSIFFSSGYAENIFMNGSATALPNRTVEIGPVPSANPLVFTLQLNDLNLNPLPAGSTVQVTAALNATAVGVVPAIVPDMLPHNAAGVDDHTGSTVSGPQGSTHRFTISSTAPTPCVASSVASFDVTVTTPKGRTTSIPFRVTFSCP</sequence>
<feature type="domain" description="Big-1" evidence="3">
    <location>
        <begin position="269"/>
        <end position="375"/>
    </location>
</feature>
<evidence type="ECO:0000256" key="1">
    <source>
        <dbReference type="ARBA" id="ARBA00010116"/>
    </source>
</evidence>